<reference evidence="1 2" key="2">
    <citation type="submission" date="2019-01" db="EMBL/GenBank/DDBJ databases">
        <title>The decoding of complex shrimp genome reveals the adaptation for benthos swimmer, frequently molting mechanism and breeding impact on genome.</title>
        <authorList>
            <person name="Sun Y."/>
            <person name="Gao Y."/>
            <person name="Yu Y."/>
        </authorList>
    </citation>
    <scope>NUCLEOTIDE SEQUENCE [LARGE SCALE GENOMIC DNA]</scope>
    <source>
        <tissue evidence="1">Muscle</tissue>
    </source>
</reference>
<dbReference type="EMBL" id="QCYY01001591">
    <property type="protein sequence ID" value="ROT76926.1"/>
    <property type="molecule type" value="Genomic_DNA"/>
</dbReference>
<evidence type="ECO:0000313" key="2">
    <source>
        <dbReference type="Proteomes" id="UP000283509"/>
    </source>
</evidence>
<name>A0A423TKD9_PENVA</name>
<comment type="caution">
    <text evidence="1">The sequence shown here is derived from an EMBL/GenBank/DDBJ whole genome shotgun (WGS) entry which is preliminary data.</text>
</comment>
<evidence type="ECO:0000313" key="1">
    <source>
        <dbReference type="EMBL" id="ROT76926.1"/>
    </source>
</evidence>
<gene>
    <name evidence="1" type="ORF">C7M84_004461</name>
</gene>
<dbReference type="AlphaFoldDB" id="A0A423TKD9"/>
<keyword evidence="2" id="KW-1185">Reference proteome</keyword>
<feature type="non-terminal residue" evidence="1">
    <location>
        <position position="1"/>
    </location>
</feature>
<sequence>EIDGINSPVGAPRLSRYPLPCFALASALPLILASALLTPCFSSPLTFASALSLSPLLQLSLSLLLQLSLSLLLRLSLSSLLRSCFSSPLILLRSASALLTPLLHSCFGSPSRLAALARLSLSSLLRSCFSSPSHPCFTLASALPLPLLQLDCALLQLSLLLQFSLSLLLRLSLSSLLRSCFTLPLPLASALPLVLCFSSPQLSLSHLLQLSLSLLLQLDRFLLQIFLSPLLHSYFNVLLHLGSPSHPCFNLDPDHISNLVASCFCSLSLLPLASLLLHSDLDHYHIHTSGRFFPQLSLTHLLHPRFILASTSIPILFQTQSHLYDPVLKFASHRFHPCLSLSLNLEIVLASFPPPNIPAFKPYFTLSLASLLPHFYLTSHSVPGTATRDGPQAVGRSKSCDRKFHLLRSLCFVEGIQDSRRNAMKRGKEGKGSDHGLGVVEECLEGENHGQTEEAKRDCVS</sequence>
<organism evidence="1 2">
    <name type="scientific">Penaeus vannamei</name>
    <name type="common">Whiteleg shrimp</name>
    <name type="synonym">Litopenaeus vannamei</name>
    <dbReference type="NCBI Taxonomy" id="6689"/>
    <lineage>
        <taxon>Eukaryota</taxon>
        <taxon>Metazoa</taxon>
        <taxon>Ecdysozoa</taxon>
        <taxon>Arthropoda</taxon>
        <taxon>Crustacea</taxon>
        <taxon>Multicrustacea</taxon>
        <taxon>Malacostraca</taxon>
        <taxon>Eumalacostraca</taxon>
        <taxon>Eucarida</taxon>
        <taxon>Decapoda</taxon>
        <taxon>Dendrobranchiata</taxon>
        <taxon>Penaeoidea</taxon>
        <taxon>Penaeidae</taxon>
        <taxon>Penaeus</taxon>
    </lineage>
</organism>
<accession>A0A423TKD9</accession>
<proteinExistence type="predicted"/>
<protein>
    <submittedName>
        <fullName evidence="1">Uncharacterized protein</fullName>
    </submittedName>
</protein>
<dbReference type="Proteomes" id="UP000283509">
    <property type="component" value="Unassembled WGS sequence"/>
</dbReference>
<reference evidence="1 2" key="1">
    <citation type="submission" date="2018-04" db="EMBL/GenBank/DDBJ databases">
        <authorList>
            <person name="Zhang X."/>
            <person name="Yuan J."/>
            <person name="Li F."/>
            <person name="Xiang J."/>
        </authorList>
    </citation>
    <scope>NUCLEOTIDE SEQUENCE [LARGE SCALE GENOMIC DNA]</scope>
    <source>
        <tissue evidence="1">Muscle</tissue>
    </source>
</reference>